<dbReference type="GO" id="GO:0003676">
    <property type="term" value="F:nucleic acid binding"/>
    <property type="evidence" value="ECO:0007669"/>
    <property type="project" value="InterPro"/>
</dbReference>
<gene>
    <name evidence="1" type="ORF">CcrBL9_gp358</name>
</gene>
<dbReference type="Gene3D" id="3.30.420.10">
    <property type="entry name" value="Ribonuclease H-like superfamily/Ribonuclease H"/>
    <property type="match status" value="1"/>
</dbReference>
<evidence type="ECO:0000313" key="2">
    <source>
        <dbReference type="Proteomes" id="UP000259421"/>
    </source>
</evidence>
<reference evidence="2" key="1">
    <citation type="submission" date="2018-07" db="EMBL/GenBank/DDBJ databases">
        <title>Giant CbK-like Caulobacter bacteriophages have genetically divergent genomes.</title>
        <authorList>
            <person name="Wilson K.M."/>
            <person name="Ely B."/>
        </authorList>
    </citation>
    <scope>NUCLEOTIDE SEQUENCE [LARGE SCALE GENOMIC DNA]</scope>
</reference>
<dbReference type="EMBL" id="MH588546">
    <property type="protein sequence ID" value="AXQ69382.1"/>
    <property type="molecule type" value="Genomic_DNA"/>
</dbReference>
<dbReference type="Proteomes" id="UP000259421">
    <property type="component" value="Segment"/>
</dbReference>
<protein>
    <submittedName>
        <fullName evidence="1">Uncharacterized protein</fullName>
    </submittedName>
</protein>
<dbReference type="InterPro" id="IPR036397">
    <property type="entry name" value="RNaseH_sf"/>
</dbReference>
<organism evidence="1 2">
    <name type="scientific">Caulobacter phage CcrBL9</name>
    <dbReference type="NCBI Taxonomy" id="2283270"/>
    <lineage>
        <taxon>Viruses</taxon>
        <taxon>Duplodnaviria</taxon>
        <taxon>Heunggongvirae</taxon>
        <taxon>Uroviricota</taxon>
        <taxon>Caudoviricetes</taxon>
        <taxon>Jeanschmidtviridae</taxon>
        <taxon>Bertelyvirus</taxon>
        <taxon>Bertelyvirus BL9</taxon>
    </lineage>
</organism>
<keyword evidence="2" id="KW-1185">Reference proteome</keyword>
<name>A0A385EEV9_9CAUD</name>
<reference evidence="1 2" key="2">
    <citation type="submission" date="2018-09" db="EMBL/GenBank/DDBJ databases">
        <title>Giant CbK-like Caulobacter bacteriophages have genetically divergent genomes.</title>
        <authorList>
            <person name="Wilson K."/>
            <person name="Ely B."/>
        </authorList>
    </citation>
    <scope>NUCLEOTIDE SEQUENCE [LARGE SCALE GENOMIC DNA]</scope>
</reference>
<proteinExistence type="predicted"/>
<sequence>MRYYLDCEFDGHGGPLISLALYRKDGRHLYLVRDDAEFMIQDLWVRQNVFPILRSVPSNIGIDVVPIGEFGQKIAEFFQDETPYIVCDWPMDASLFSQTLMIRPDRMATLPNYVVQVFRIDAYEGTPFKNAVRHNAAWDAIVLCDAIEP</sequence>
<evidence type="ECO:0000313" key="1">
    <source>
        <dbReference type="EMBL" id="AXQ69382.1"/>
    </source>
</evidence>
<accession>A0A385EEV9</accession>